<dbReference type="AlphaFoldDB" id="A0A8K0CWL5"/>
<reference evidence="1" key="1">
    <citation type="submission" date="2019-08" db="EMBL/GenBank/DDBJ databases">
        <title>The genome of the North American firefly Photinus pyralis.</title>
        <authorList>
            <consortium name="Photinus pyralis genome working group"/>
            <person name="Fallon T.R."/>
            <person name="Sander Lower S.E."/>
            <person name="Weng J.-K."/>
        </authorList>
    </citation>
    <scope>NUCLEOTIDE SEQUENCE</scope>
    <source>
        <strain evidence="1">TRF0915ILg1</strain>
        <tissue evidence="1">Whole body</tissue>
    </source>
</reference>
<organism evidence="1 2">
    <name type="scientific">Ignelater luminosus</name>
    <name type="common">Cucubano</name>
    <name type="synonym">Pyrophorus luminosus</name>
    <dbReference type="NCBI Taxonomy" id="2038154"/>
    <lineage>
        <taxon>Eukaryota</taxon>
        <taxon>Metazoa</taxon>
        <taxon>Ecdysozoa</taxon>
        <taxon>Arthropoda</taxon>
        <taxon>Hexapoda</taxon>
        <taxon>Insecta</taxon>
        <taxon>Pterygota</taxon>
        <taxon>Neoptera</taxon>
        <taxon>Endopterygota</taxon>
        <taxon>Coleoptera</taxon>
        <taxon>Polyphaga</taxon>
        <taxon>Elateriformia</taxon>
        <taxon>Elateroidea</taxon>
        <taxon>Elateridae</taxon>
        <taxon>Agrypninae</taxon>
        <taxon>Pyrophorini</taxon>
        <taxon>Ignelater</taxon>
    </lineage>
</organism>
<evidence type="ECO:0000313" key="2">
    <source>
        <dbReference type="Proteomes" id="UP000801492"/>
    </source>
</evidence>
<accession>A0A8K0CWL5</accession>
<keyword evidence="2" id="KW-1185">Reference proteome</keyword>
<dbReference type="Proteomes" id="UP000801492">
    <property type="component" value="Unassembled WGS sequence"/>
</dbReference>
<proteinExistence type="predicted"/>
<protein>
    <submittedName>
        <fullName evidence="1">Uncharacterized protein</fullName>
    </submittedName>
</protein>
<evidence type="ECO:0000313" key="1">
    <source>
        <dbReference type="EMBL" id="KAF2890770.1"/>
    </source>
</evidence>
<name>A0A8K0CWL5_IGNLU</name>
<sequence length="89" mass="10545">MWQKIIKHCKKLRNDWHKYMDSRNVQNIPPLLVSFGESDSEWVSELDTDSETDPLYSRAIKRCKLLDNMLPERNESCLVINDETYVKAD</sequence>
<gene>
    <name evidence="1" type="ORF">ILUMI_15403</name>
</gene>
<dbReference type="EMBL" id="VTPC01046729">
    <property type="protein sequence ID" value="KAF2890770.1"/>
    <property type="molecule type" value="Genomic_DNA"/>
</dbReference>
<comment type="caution">
    <text evidence="1">The sequence shown here is derived from an EMBL/GenBank/DDBJ whole genome shotgun (WGS) entry which is preliminary data.</text>
</comment>